<gene>
    <name evidence="2" type="ORF">GCM10011532_02130</name>
</gene>
<dbReference type="InterPro" id="IPR014914">
    <property type="entry name" value="RES_dom"/>
</dbReference>
<sequence length="152" mass="17426">MNIYRIAKTKYINDLSGEGARLYGGRWNKKGTAVIYFSEHLSLCVLEMLTRLDYEDLSEGFMFLEAEIPSSLLSHLPNPEKVSLFWRNNPPISNTQEYSSNFLLEKNSLGFSIPSAVLPNERNIILNPFHKDFSSFKILQTGTLELDARIYN</sequence>
<organism evidence="2 3">
    <name type="scientific">Christiangramia forsetii</name>
    <dbReference type="NCBI Taxonomy" id="411153"/>
    <lineage>
        <taxon>Bacteria</taxon>
        <taxon>Pseudomonadati</taxon>
        <taxon>Bacteroidota</taxon>
        <taxon>Flavobacteriia</taxon>
        <taxon>Flavobacteriales</taxon>
        <taxon>Flavobacteriaceae</taxon>
        <taxon>Christiangramia</taxon>
    </lineage>
</organism>
<evidence type="ECO:0000313" key="2">
    <source>
        <dbReference type="EMBL" id="GGG22665.1"/>
    </source>
</evidence>
<comment type="caution">
    <text evidence="2">The sequence shown here is derived from an EMBL/GenBank/DDBJ whole genome shotgun (WGS) entry which is preliminary data.</text>
</comment>
<dbReference type="Pfam" id="PF08808">
    <property type="entry name" value="RES"/>
    <property type="match status" value="1"/>
</dbReference>
<feature type="domain" description="RES" evidence="1">
    <location>
        <begin position="14"/>
        <end position="140"/>
    </location>
</feature>
<dbReference type="EMBL" id="BMIX01000001">
    <property type="protein sequence ID" value="GGG22665.1"/>
    <property type="molecule type" value="Genomic_DNA"/>
</dbReference>
<dbReference type="Proteomes" id="UP000605733">
    <property type="component" value="Unassembled WGS sequence"/>
</dbReference>
<evidence type="ECO:0000259" key="1">
    <source>
        <dbReference type="SMART" id="SM00953"/>
    </source>
</evidence>
<protein>
    <recommendedName>
        <fullName evidence="1">RES domain-containing protein</fullName>
    </recommendedName>
</protein>
<evidence type="ECO:0000313" key="3">
    <source>
        <dbReference type="Proteomes" id="UP000605733"/>
    </source>
</evidence>
<reference evidence="3" key="1">
    <citation type="journal article" date="2019" name="Int. J. Syst. Evol. Microbiol.">
        <title>The Global Catalogue of Microorganisms (GCM) 10K type strain sequencing project: providing services to taxonomists for standard genome sequencing and annotation.</title>
        <authorList>
            <consortium name="The Broad Institute Genomics Platform"/>
            <consortium name="The Broad Institute Genome Sequencing Center for Infectious Disease"/>
            <person name="Wu L."/>
            <person name="Ma J."/>
        </authorList>
    </citation>
    <scope>NUCLEOTIDE SEQUENCE [LARGE SCALE GENOMIC DNA]</scope>
    <source>
        <strain evidence="3">CGMCC 1.15422</strain>
    </source>
</reference>
<accession>A0ABQ1WBC8</accession>
<dbReference type="RefSeq" id="WP_011710539.1">
    <property type="nucleotide sequence ID" value="NZ_BMIX01000001.1"/>
</dbReference>
<dbReference type="SMART" id="SM00953">
    <property type="entry name" value="RES"/>
    <property type="match status" value="1"/>
</dbReference>
<proteinExistence type="predicted"/>
<name>A0ABQ1WBC8_9FLAO</name>
<keyword evidence="3" id="KW-1185">Reference proteome</keyword>